<proteinExistence type="predicted"/>
<reference evidence="1 2" key="1">
    <citation type="submission" date="2019-03" db="EMBL/GenBank/DDBJ databases">
        <title>Genomic Encyclopedia of Type Strains, Phase IV (KMG-IV): sequencing the most valuable type-strain genomes for metagenomic binning, comparative biology and taxonomic classification.</title>
        <authorList>
            <person name="Goeker M."/>
        </authorList>
    </citation>
    <scope>NUCLEOTIDE SEQUENCE [LARGE SCALE GENOMIC DNA]</scope>
    <source>
        <strain evidence="1 2">DSM 22362</strain>
    </source>
</reference>
<evidence type="ECO:0000313" key="1">
    <source>
        <dbReference type="EMBL" id="TCV17166.1"/>
    </source>
</evidence>
<dbReference type="Pfam" id="PF14284">
    <property type="entry name" value="PcfJ"/>
    <property type="match status" value="1"/>
</dbReference>
<comment type="caution">
    <text evidence="1">The sequence shown here is derived from an EMBL/GenBank/DDBJ whole genome shotgun (WGS) entry which is preliminary data.</text>
</comment>
<dbReference type="AlphaFoldDB" id="A0A4V2VUD0"/>
<dbReference type="InterPro" id="IPR025586">
    <property type="entry name" value="PcfJ"/>
</dbReference>
<keyword evidence="2" id="KW-1185">Reference proteome</keyword>
<name>A0A4V2VUD0_9SPHI</name>
<dbReference type="Proteomes" id="UP000295197">
    <property type="component" value="Unassembled WGS sequence"/>
</dbReference>
<sequence length="431" mass="50143">MQPRTKIQHEVSAMNRNLIDIKSKIETWAFSECNEKVGIATKSKFWCIDCGDEHPISLVKNDKAVCPGCNAKLTITKSRKRKFDQSYWVAFAELSAGEILGEVQVIRLFEVRSYHALHRKPKMYIQENIRQFIPADHSKIQYVARKRNMGAGYPVYGDLEIRKIEHYNGYIYNPYPYKYHPWSSFKPQYEKLGINKDLQGLTFLTASSILRYDSKAETLLKLKEYSLLSECSNNSSKVNYHWPSIKIAMRNKYKIEDAGMWLDYLDLLNLFGKDIRSPKYICPKDLKKEHDRYVAKKKAHDKKIRLQEQKKKLIQDQKEYAKARGVFFGIQFSDGDLEVKVLESVKEFLEQGETLHHCVYANSYYKKKESLVLAAFKDGAPLETIELNLEKMEIVQSRGLHNNPSPFNTKIKQLVQNNLHVIQNARSQIAV</sequence>
<evidence type="ECO:0000313" key="2">
    <source>
        <dbReference type="Proteomes" id="UP000295197"/>
    </source>
</evidence>
<organism evidence="1 2">
    <name type="scientific">Sphingobacterium alimentarium</name>
    <dbReference type="NCBI Taxonomy" id="797292"/>
    <lineage>
        <taxon>Bacteria</taxon>
        <taxon>Pseudomonadati</taxon>
        <taxon>Bacteroidota</taxon>
        <taxon>Sphingobacteriia</taxon>
        <taxon>Sphingobacteriales</taxon>
        <taxon>Sphingobacteriaceae</taxon>
        <taxon>Sphingobacterium</taxon>
    </lineage>
</organism>
<accession>A0A4V2VUD0</accession>
<dbReference type="EMBL" id="SMBZ01000011">
    <property type="protein sequence ID" value="TCV17166.1"/>
    <property type="molecule type" value="Genomic_DNA"/>
</dbReference>
<dbReference type="RefSeq" id="WP_132777244.1">
    <property type="nucleotide sequence ID" value="NZ_SMBZ01000011.1"/>
</dbReference>
<gene>
    <name evidence="1" type="ORF">EDC17_101185</name>
</gene>
<protein>
    <submittedName>
        <fullName evidence="1">PcfJ-like protein</fullName>
    </submittedName>
</protein>
<dbReference type="OrthoDB" id="700137at2"/>